<evidence type="ECO:0000256" key="3">
    <source>
        <dbReference type="SAM" id="MobiDB-lite"/>
    </source>
</evidence>
<evidence type="ECO:0000313" key="7">
    <source>
        <dbReference type="EMBL" id="CDZ98785.1"/>
    </source>
</evidence>
<dbReference type="InterPro" id="IPR000626">
    <property type="entry name" value="Ubiquitin-like_dom"/>
</dbReference>
<feature type="compositionally biased region" description="Basic and acidic residues" evidence="3">
    <location>
        <begin position="357"/>
        <end position="373"/>
    </location>
</feature>
<feature type="region of interest" description="Disordered" evidence="3">
    <location>
        <begin position="810"/>
        <end position="830"/>
    </location>
</feature>
<proteinExistence type="predicted"/>
<feature type="compositionally biased region" description="Basic and acidic residues" evidence="3">
    <location>
        <begin position="56"/>
        <end position="105"/>
    </location>
</feature>
<feature type="region of interest" description="Disordered" evidence="3">
    <location>
        <begin position="677"/>
        <end position="773"/>
    </location>
</feature>
<dbReference type="AlphaFoldDB" id="A0A0F7SKF9"/>
<feature type="compositionally biased region" description="Polar residues" evidence="3">
    <location>
        <begin position="336"/>
        <end position="348"/>
    </location>
</feature>
<feature type="compositionally biased region" description="Basic and acidic residues" evidence="3">
    <location>
        <begin position="113"/>
        <end position="125"/>
    </location>
</feature>
<dbReference type="EMBL" id="LN483345">
    <property type="protein sequence ID" value="CDZ98785.1"/>
    <property type="molecule type" value="Genomic_DNA"/>
</dbReference>
<evidence type="ECO:0000259" key="6">
    <source>
        <dbReference type="PROSITE" id="PS51782"/>
    </source>
</evidence>
<dbReference type="SMART" id="SM00257">
    <property type="entry name" value="LysM"/>
    <property type="match status" value="1"/>
</dbReference>
<feature type="compositionally biased region" description="Low complexity" evidence="3">
    <location>
        <begin position="684"/>
        <end position="693"/>
    </location>
</feature>
<feature type="transmembrane region" description="Helical" evidence="4">
    <location>
        <begin position="273"/>
        <end position="294"/>
    </location>
</feature>
<keyword evidence="4" id="KW-0472">Membrane</keyword>
<feature type="compositionally biased region" description="Low complexity" evidence="3">
    <location>
        <begin position="712"/>
        <end position="743"/>
    </location>
</feature>
<feature type="compositionally biased region" description="Polar residues" evidence="3">
    <location>
        <begin position="598"/>
        <end position="611"/>
    </location>
</feature>
<sequence length="830" mass="89085">MPASPSSRPRDRSRSASPVRSKPKAPKQLDIYKKSSSRRDPLDDLPPRSGSGSYRDSGRDHGDYRSRNDRREDRGSQGDRRGDYNRREDYGRDDRYGGRGDDRYGSRGGYNSNDRDRDSDRRDRPGSSSTSSSSRAPPPASERPAGLPTSTADPSKPVAPAAAPPPRPMMGGSMIEVIANDRLGRKVRVKCSPRDTVGDLKKLIAAQTGTNAKKVQLKKWYTTFKDHITLEDYEIHDGMSLEMCARAVSRSSASFLTLSGSLTPTNNHSSSTFFVCIPFTLLLIASLTGFLAWMDIAFESLTISNSHTNGNGHPASLRKRPGSSSALAQSLHPLASQETAAQARSSIEATRPNLVRRTTETLEELERVGRDSLDGGVSGGEVGWSSTFGDRPSLESHLLGKRENGGSGSSSERMSSVLVHEVQSTDTLPKLALLYGIDLSLLKKVNKLWSTDSVHLRKTLHIPLEACTLRETLIWGPNEGQVTLFKPSTPPSSLLSSVTSNEGNGIEHPERSYPASNGSFPSISEDHAGGSGAAVAFLGSTNMAYSSSPSLSVASITTAQPASSGLNRSGANPSKGTERVLSVIKLPASELSFFPRSTPASNRASLDSWTTRLERSAAPSSPSRLGPRRASNGSRTISPSRSRTLPGKPATTTTSSGSLTTRLTSLFLDPLNTGTVSNPIAYISTTSRPPSRSKSVRHIRHSSESRANASHLPLSPSSPTLSTTFRKPQQSEQQQQQQQQQQQEQEKKQIQNLTTSIATEGAPLELSSLSTRTKEPARRMNWFADPSILPASTGAGAGASVNGSVGSIKTTQLEAERPMKASAVRGVGDG</sequence>
<keyword evidence="4" id="KW-0812">Transmembrane</keyword>
<evidence type="ECO:0000259" key="5">
    <source>
        <dbReference type="PROSITE" id="PS50053"/>
    </source>
</evidence>
<dbReference type="Gene3D" id="3.10.20.90">
    <property type="entry name" value="Phosphatidylinositol 3-kinase Catalytic Subunit, Chain A, domain 1"/>
    <property type="match status" value="1"/>
</dbReference>
<feature type="domain" description="LysM" evidence="6">
    <location>
        <begin position="418"/>
        <end position="462"/>
    </location>
</feature>
<dbReference type="SUPFAM" id="SSF54236">
    <property type="entry name" value="Ubiquitin-like"/>
    <property type="match status" value="1"/>
</dbReference>
<dbReference type="InterPro" id="IPR029071">
    <property type="entry name" value="Ubiquitin-like_domsf"/>
</dbReference>
<feature type="compositionally biased region" description="Low complexity" evidence="3">
    <location>
        <begin position="126"/>
        <end position="135"/>
    </location>
</feature>
<feature type="compositionally biased region" description="Basic and acidic residues" evidence="3">
    <location>
        <begin position="30"/>
        <end position="46"/>
    </location>
</feature>
<dbReference type="FunFam" id="3.10.20.90:FF:000052">
    <property type="entry name" value="Ubiquitin-like protein 5"/>
    <property type="match status" value="1"/>
</dbReference>
<dbReference type="PROSITE" id="PS51782">
    <property type="entry name" value="LYSM"/>
    <property type="match status" value="1"/>
</dbReference>
<accession>A0A0F7SKF9</accession>
<feature type="region of interest" description="Disordered" evidence="3">
    <location>
        <begin position="486"/>
        <end position="525"/>
    </location>
</feature>
<dbReference type="PANTHER" id="PTHR13042">
    <property type="entry name" value="UBIQUITIN-LIKE PROTEIN 5"/>
    <property type="match status" value="1"/>
</dbReference>
<evidence type="ECO:0000256" key="4">
    <source>
        <dbReference type="SAM" id="Phobius"/>
    </source>
</evidence>
<feature type="compositionally biased region" description="Low complexity" evidence="3">
    <location>
        <begin position="152"/>
        <end position="161"/>
    </location>
</feature>
<dbReference type="CDD" id="cd01791">
    <property type="entry name" value="Ubl_UBL5"/>
    <property type="match status" value="1"/>
</dbReference>
<dbReference type="PROSITE" id="PS50053">
    <property type="entry name" value="UBIQUITIN_2"/>
    <property type="match status" value="1"/>
</dbReference>
<feature type="compositionally biased region" description="Polar residues" evidence="3">
    <location>
        <begin position="631"/>
        <end position="643"/>
    </location>
</feature>
<evidence type="ECO:0000256" key="1">
    <source>
        <dbReference type="ARBA" id="ARBA00014108"/>
    </source>
</evidence>
<feature type="region of interest" description="Disordered" evidence="3">
    <location>
        <begin position="1"/>
        <end position="172"/>
    </location>
</feature>
<dbReference type="Gene3D" id="3.10.350.10">
    <property type="entry name" value="LysM domain"/>
    <property type="match status" value="1"/>
</dbReference>
<feature type="compositionally biased region" description="Low complexity" evidence="3">
    <location>
        <begin position="486"/>
        <end position="500"/>
    </location>
</feature>
<dbReference type="SUPFAM" id="SSF54106">
    <property type="entry name" value="LysM domain"/>
    <property type="match status" value="1"/>
</dbReference>
<keyword evidence="2" id="KW-0833">Ubl conjugation pathway</keyword>
<feature type="compositionally biased region" description="Basic and acidic residues" evidence="3">
    <location>
        <begin position="392"/>
        <end position="404"/>
    </location>
</feature>
<feature type="region of interest" description="Disordered" evidence="3">
    <location>
        <begin position="308"/>
        <end position="415"/>
    </location>
</feature>
<feature type="region of interest" description="Disordered" evidence="3">
    <location>
        <begin position="594"/>
        <end position="658"/>
    </location>
</feature>
<dbReference type="CDD" id="cd00118">
    <property type="entry name" value="LysM"/>
    <property type="match status" value="1"/>
</dbReference>
<dbReference type="Pfam" id="PF01476">
    <property type="entry name" value="LysM"/>
    <property type="match status" value="1"/>
</dbReference>
<name>A0A0F7SKF9_PHARH</name>
<keyword evidence="4" id="KW-1133">Transmembrane helix</keyword>
<feature type="region of interest" description="Disordered" evidence="3">
    <location>
        <begin position="559"/>
        <end position="578"/>
    </location>
</feature>
<feature type="domain" description="Ubiquitin-like" evidence="5">
    <location>
        <begin position="175"/>
        <end position="246"/>
    </location>
</feature>
<dbReference type="InterPro" id="IPR018392">
    <property type="entry name" value="LysM"/>
</dbReference>
<dbReference type="InterPro" id="IPR036779">
    <property type="entry name" value="LysM_dom_sf"/>
</dbReference>
<reference evidence="7" key="1">
    <citation type="submission" date="2014-08" db="EMBL/GenBank/DDBJ databases">
        <authorList>
            <person name="Sharma Rahul"/>
            <person name="Thines Marco"/>
        </authorList>
    </citation>
    <scope>NUCLEOTIDE SEQUENCE</scope>
</reference>
<organism evidence="7">
    <name type="scientific">Phaffia rhodozyma</name>
    <name type="common">Yeast</name>
    <name type="synonym">Xanthophyllomyces dendrorhous</name>
    <dbReference type="NCBI Taxonomy" id="264483"/>
    <lineage>
        <taxon>Eukaryota</taxon>
        <taxon>Fungi</taxon>
        <taxon>Dikarya</taxon>
        <taxon>Basidiomycota</taxon>
        <taxon>Agaricomycotina</taxon>
        <taxon>Tremellomycetes</taxon>
        <taxon>Cystofilobasidiales</taxon>
        <taxon>Mrakiaceae</taxon>
        <taxon>Phaffia</taxon>
    </lineage>
</organism>
<evidence type="ECO:0000256" key="2">
    <source>
        <dbReference type="ARBA" id="ARBA00022786"/>
    </source>
</evidence>
<dbReference type="InterPro" id="IPR039732">
    <property type="entry name" value="Hub1/Ubl5"/>
</dbReference>
<feature type="compositionally biased region" description="Polar residues" evidence="3">
    <location>
        <begin position="559"/>
        <end position="575"/>
    </location>
</feature>
<protein>
    <recommendedName>
        <fullName evidence="1">Ubiquitin-like modifier HUB1</fullName>
    </recommendedName>
</protein>